<organism evidence="2 3">
    <name type="scientific">Choanephora cucurbitarum</name>
    <dbReference type="NCBI Taxonomy" id="101091"/>
    <lineage>
        <taxon>Eukaryota</taxon>
        <taxon>Fungi</taxon>
        <taxon>Fungi incertae sedis</taxon>
        <taxon>Mucoromycota</taxon>
        <taxon>Mucoromycotina</taxon>
        <taxon>Mucoromycetes</taxon>
        <taxon>Mucorales</taxon>
        <taxon>Mucorineae</taxon>
        <taxon>Choanephoraceae</taxon>
        <taxon>Choanephoroideae</taxon>
        <taxon>Choanephora</taxon>
    </lineage>
</organism>
<sequence>MKQRYNTEHDVAVLEAAAEDAGNPKFIFDRVKISIENKVIIDNHLLDGSLLSSVNYLQVSGLEVHFLNTTLQEPGLYITKELYCHNISKSLASLTLYLDLASQLLCFWNDCVSELTEKGTWNSPRSNKSRIPPPSANLWKPRT</sequence>
<name>A0A1C7NRB7_9FUNG</name>
<dbReference type="EMBL" id="LUGH01000006">
    <property type="protein sequence ID" value="OBZ91643.1"/>
    <property type="molecule type" value="Genomic_DNA"/>
</dbReference>
<evidence type="ECO:0000313" key="2">
    <source>
        <dbReference type="EMBL" id="OBZ91643.1"/>
    </source>
</evidence>
<dbReference type="AlphaFoldDB" id="A0A1C7NRB7"/>
<accession>A0A1C7NRB7</accession>
<dbReference type="OrthoDB" id="2234393at2759"/>
<dbReference type="InParanoid" id="A0A1C7NRB7"/>
<gene>
    <name evidence="2" type="ORF">A0J61_00313</name>
</gene>
<reference evidence="2 3" key="1">
    <citation type="submission" date="2016-03" db="EMBL/GenBank/DDBJ databases">
        <title>Choanephora cucurbitarum.</title>
        <authorList>
            <person name="Min B."/>
            <person name="Park H."/>
            <person name="Park J.-H."/>
            <person name="Shin H.-D."/>
            <person name="Choi I.-G."/>
        </authorList>
    </citation>
    <scope>NUCLEOTIDE SEQUENCE [LARGE SCALE GENOMIC DNA]</scope>
    <source>
        <strain evidence="2 3">KUS-F28377</strain>
    </source>
</reference>
<protein>
    <submittedName>
        <fullName evidence="2">Uncharacterized protein</fullName>
    </submittedName>
</protein>
<evidence type="ECO:0000313" key="3">
    <source>
        <dbReference type="Proteomes" id="UP000093000"/>
    </source>
</evidence>
<dbReference type="Proteomes" id="UP000093000">
    <property type="component" value="Unassembled WGS sequence"/>
</dbReference>
<keyword evidence="3" id="KW-1185">Reference proteome</keyword>
<feature type="region of interest" description="Disordered" evidence="1">
    <location>
        <begin position="120"/>
        <end position="143"/>
    </location>
</feature>
<proteinExistence type="predicted"/>
<comment type="caution">
    <text evidence="2">The sequence shown here is derived from an EMBL/GenBank/DDBJ whole genome shotgun (WGS) entry which is preliminary data.</text>
</comment>
<evidence type="ECO:0000256" key="1">
    <source>
        <dbReference type="SAM" id="MobiDB-lite"/>
    </source>
</evidence>